<evidence type="ECO:0000313" key="3">
    <source>
        <dbReference type="Proteomes" id="UP000034224"/>
    </source>
</evidence>
<keyword evidence="1" id="KW-0812">Transmembrane</keyword>
<dbReference type="STRING" id="1618665.UY55_C0005G0007"/>
<dbReference type="AlphaFoldDB" id="A0A0G1Z6W9"/>
<keyword evidence="1" id="KW-1133">Transmembrane helix</keyword>
<dbReference type="EMBL" id="LCQK01000005">
    <property type="protein sequence ID" value="KKW14659.1"/>
    <property type="molecule type" value="Genomic_DNA"/>
</dbReference>
<feature type="transmembrane region" description="Helical" evidence="1">
    <location>
        <begin position="119"/>
        <end position="144"/>
    </location>
</feature>
<feature type="transmembrane region" description="Helical" evidence="1">
    <location>
        <begin position="39"/>
        <end position="58"/>
    </location>
</feature>
<accession>A0A0G1Z6W9</accession>
<protein>
    <submittedName>
        <fullName evidence="2">Uncharacterized protein</fullName>
    </submittedName>
</protein>
<evidence type="ECO:0000256" key="1">
    <source>
        <dbReference type="SAM" id="Phobius"/>
    </source>
</evidence>
<feature type="transmembrane region" description="Helical" evidence="1">
    <location>
        <begin position="95"/>
        <end position="113"/>
    </location>
</feature>
<feature type="transmembrane region" description="Helical" evidence="1">
    <location>
        <begin position="64"/>
        <end position="83"/>
    </location>
</feature>
<dbReference type="Proteomes" id="UP000034224">
    <property type="component" value="Unassembled WGS sequence"/>
</dbReference>
<proteinExistence type="predicted"/>
<reference evidence="2 3" key="1">
    <citation type="journal article" date="2015" name="Nature">
        <title>rRNA introns, odd ribosomes, and small enigmatic genomes across a large radiation of phyla.</title>
        <authorList>
            <person name="Brown C.T."/>
            <person name="Hug L.A."/>
            <person name="Thomas B.C."/>
            <person name="Sharon I."/>
            <person name="Castelle C.J."/>
            <person name="Singh A."/>
            <person name="Wilkins M.J."/>
            <person name="Williams K.H."/>
            <person name="Banfield J.F."/>
        </authorList>
    </citation>
    <scope>NUCLEOTIDE SEQUENCE [LARGE SCALE GENOMIC DNA]</scope>
</reference>
<keyword evidence="1" id="KW-0472">Membrane</keyword>
<name>A0A0G1Z6W9_9BACT</name>
<comment type="caution">
    <text evidence="2">The sequence shown here is derived from an EMBL/GenBank/DDBJ whole genome shotgun (WGS) entry which is preliminary data.</text>
</comment>
<evidence type="ECO:0000313" key="2">
    <source>
        <dbReference type="EMBL" id="KKW14659.1"/>
    </source>
</evidence>
<gene>
    <name evidence="2" type="ORF">UY55_C0005G0007</name>
</gene>
<sequence>MSEGADELKVTCPKCQSHLAVPLPKSQNQSIPLTGRNRILWFMIGFACFAIMAVYLAATGGLDSTILLLTLPGIFVPLLIGQWKTRTFDAATHKLWEWVGKLSWLGLISMLALSFSVPLIFLVLGLSIIGVPFIALNIGTWMLARLRRKPTKILQVQPQ</sequence>
<organism evidence="2 3">
    <name type="scientific">Candidatus Jorgensenbacteria bacterium GW2011_GWB1_50_10</name>
    <dbReference type="NCBI Taxonomy" id="1618665"/>
    <lineage>
        <taxon>Bacteria</taxon>
        <taxon>Candidatus Joergenseniibacteriota</taxon>
    </lineage>
</organism>